<keyword evidence="2" id="KW-1185">Reference proteome</keyword>
<evidence type="ECO:0000313" key="1">
    <source>
        <dbReference type="EMBL" id="EEF38170.1"/>
    </source>
</evidence>
<evidence type="ECO:0000313" key="2">
    <source>
        <dbReference type="Proteomes" id="UP000008311"/>
    </source>
</evidence>
<sequence length="78" mass="8842">MVLGSSSGMILEPIKNPSWKSFLKFLSLIVMRRLVLKLTRFGGQEIGTFQTHLMTQQTIFGSSISGKISYCTVMWRNL</sequence>
<protein>
    <submittedName>
        <fullName evidence="1">Uncharacterized protein</fullName>
    </submittedName>
</protein>
<proteinExistence type="predicted"/>
<dbReference type="EMBL" id="EQ973933">
    <property type="protein sequence ID" value="EEF38170.1"/>
    <property type="molecule type" value="Genomic_DNA"/>
</dbReference>
<organism evidence="1 2">
    <name type="scientific">Ricinus communis</name>
    <name type="common">Castor bean</name>
    <dbReference type="NCBI Taxonomy" id="3988"/>
    <lineage>
        <taxon>Eukaryota</taxon>
        <taxon>Viridiplantae</taxon>
        <taxon>Streptophyta</taxon>
        <taxon>Embryophyta</taxon>
        <taxon>Tracheophyta</taxon>
        <taxon>Spermatophyta</taxon>
        <taxon>Magnoliopsida</taxon>
        <taxon>eudicotyledons</taxon>
        <taxon>Gunneridae</taxon>
        <taxon>Pentapetalae</taxon>
        <taxon>rosids</taxon>
        <taxon>fabids</taxon>
        <taxon>Malpighiales</taxon>
        <taxon>Euphorbiaceae</taxon>
        <taxon>Acalyphoideae</taxon>
        <taxon>Acalypheae</taxon>
        <taxon>Ricinus</taxon>
    </lineage>
</organism>
<dbReference type="Proteomes" id="UP000008311">
    <property type="component" value="Unassembled WGS sequence"/>
</dbReference>
<dbReference type="InParanoid" id="B9SE27"/>
<accession>B9SE27</accession>
<reference evidence="2" key="1">
    <citation type="journal article" date="2010" name="Nat. Biotechnol.">
        <title>Draft genome sequence of the oilseed species Ricinus communis.</title>
        <authorList>
            <person name="Chan A.P."/>
            <person name="Crabtree J."/>
            <person name="Zhao Q."/>
            <person name="Lorenzi H."/>
            <person name="Orvis J."/>
            <person name="Puiu D."/>
            <person name="Melake-Berhan A."/>
            <person name="Jones K.M."/>
            <person name="Redman J."/>
            <person name="Chen G."/>
            <person name="Cahoon E.B."/>
            <person name="Gedil M."/>
            <person name="Stanke M."/>
            <person name="Haas B.J."/>
            <person name="Wortman J.R."/>
            <person name="Fraser-Liggett C.M."/>
            <person name="Ravel J."/>
            <person name="Rabinowicz P.D."/>
        </authorList>
    </citation>
    <scope>NUCLEOTIDE SEQUENCE [LARGE SCALE GENOMIC DNA]</scope>
    <source>
        <strain evidence="2">cv. Hale</strain>
    </source>
</reference>
<gene>
    <name evidence="1" type="ORF">RCOM_1482920</name>
</gene>
<name>B9SE27_RICCO</name>
<dbReference type="AlphaFoldDB" id="B9SE27"/>